<comment type="caution">
    <text evidence="1">The sequence shown here is derived from an EMBL/GenBank/DDBJ whole genome shotgun (WGS) entry which is preliminary data.</text>
</comment>
<gene>
    <name evidence="1" type="ORF">CQR37_16445</name>
</gene>
<organism evidence="1 2">
    <name type="scientific">Enterococcus faecium</name>
    <name type="common">Streptococcus faecium</name>
    <dbReference type="NCBI Taxonomy" id="1352"/>
    <lineage>
        <taxon>Bacteria</taxon>
        <taxon>Bacillati</taxon>
        <taxon>Bacillota</taxon>
        <taxon>Bacilli</taxon>
        <taxon>Lactobacillales</taxon>
        <taxon>Enterococcaceae</taxon>
        <taxon>Enterococcus</taxon>
    </lineage>
</organism>
<reference evidence="1 2" key="1">
    <citation type="submission" date="2017-10" db="EMBL/GenBank/DDBJ databases">
        <title>Draft genomes of the Enterococcus faecium isolated from human feces before and after Helicobacter pylori eradication therapy.</title>
        <authorList>
            <person name="Prianichniikov N.A."/>
            <person name="Glushchenko O.E."/>
            <person name="Malakhova M.V."/>
        </authorList>
    </citation>
    <scope>NUCLEOTIDE SEQUENCE [LARGE SCALE GENOMIC DNA]</scope>
    <source>
        <strain evidence="1 2">Hp_5-7</strain>
    </source>
</reference>
<accession>A0A2G0E6J6</accession>
<protein>
    <submittedName>
        <fullName evidence="1">Signal peptide peptidase SppA</fullName>
    </submittedName>
</protein>
<evidence type="ECO:0000313" key="1">
    <source>
        <dbReference type="EMBL" id="PHL20097.1"/>
    </source>
</evidence>
<proteinExistence type="predicted"/>
<evidence type="ECO:0000313" key="2">
    <source>
        <dbReference type="Proteomes" id="UP000224303"/>
    </source>
</evidence>
<dbReference type="EMBL" id="PCGC01000391">
    <property type="protein sequence ID" value="PHL20097.1"/>
    <property type="molecule type" value="Genomic_DNA"/>
</dbReference>
<feature type="non-terminal residue" evidence="1">
    <location>
        <position position="1"/>
    </location>
</feature>
<dbReference type="Proteomes" id="UP000224303">
    <property type="component" value="Unassembled WGS sequence"/>
</dbReference>
<name>A0A2G0E6J6_ENTFC</name>
<dbReference type="AlphaFoldDB" id="A0A2G0E6J6"/>
<sequence>LGNKIAEWQGLKATTSDRVISVFEKLGFSDTPKPMYYYGGL</sequence>